<sequence>MAVHIRRPTFAREQPSTLSVAADVLAMDPTASLSTIAEAAGIGRTTLHKRYPTRHDLLFAVAKDSLEQLSAATEQSGISDPDVPIPDALRRMVELSVPLGSRVSFLLRQPSLDSEEELMLTLQEMDRPVEAFVRRAQDAGVLRPDVPAWWVISTLYSILYTTWEGVAMGRLAPLDAPRLALDTILNGLGGKNS</sequence>
<dbReference type="GO" id="GO:0003700">
    <property type="term" value="F:DNA-binding transcription factor activity"/>
    <property type="evidence" value="ECO:0007669"/>
    <property type="project" value="TreeGrafter"/>
</dbReference>
<dbReference type="InterPro" id="IPR036271">
    <property type="entry name" value="Tet_transcr_reg_TetR-rel_C_sf"/>
</dbReference>
<name>A0A4Q7J0G4_9PSEU</name>
<dbReference type="Gene3D" id="1.10.357.10">
    <property type="entry name" value="Tetracycline Repressor, domain 2"/>
    <property type="match status" value="1"/>
</dbReference>
<evidence type="ECO:0000313" key="7">
    <source>
        <dbReference type="Proteomes" id="UP000292003"/>
    </source>
</evidence>
<dbReference type="GO" id="GO:0000976">
    <property type="term" value="F:transcription cis-regulatory region binding"/>
    <property type="evidence" value="ECO:0007669"/>
    <property type="project" value="TreeGrafter"/>
</dbReference>
<evidence type="ECO:0000256" key="4">
    <source>
        <dbReference type="PROSITE-ProRule" id="PRU00335"/>
    </source>
</evidence>
<dbReference type="SUPFAM" id="SSF46689">
    <property type="entry name" value="Homeodomain-like"/>
    <property type="match status" value="1"/>
</dbReference>
<dbReference type="InterPro" id="IPR001647">
    <property type="entry name" value="HTH_TetR"/>
</dbReference>
<feature type="domain" description="HTH tetR-type" evidence="5">
    <location>
        <begin position="11"/>
        <end position="69"/>
    </location>
</feature>
<accession>A0A4Q7J0G4</accession>
<organism evidence="6 7">
    <name type="scientific">Amycolatopsis suaedae</name>
    <dbReference type="NCBI Taxonomy" id="2510978"/>
    <lineage>
        <taxon>Bacteria</taxon>
        <taxon>Bacillati</taxon>
        <taxon>Actinomycetota</taxon>
        <taxon>Actinomycetes</taxon>
        <taxon>Pseudonocardiales</taxon>
        <taxon>Pseudonocardiaceae</taxon>
        <taxon>Amycolatopsis</taxon>
    </lineage>
</organism>
<dbReference type="Proteomes" id="UP000292003">
    <property type="component" value="Unassembled WGS sequence"/>
</dbReference>
<evidence type="ECO:0000256" key="1">
    <source>
        <dbReference type="ARBA" id="ARBA00023015"/>
    </source>
</evidence>
<dbReference type="InterPro" id="IPR009057">
    <property type="entry name" value="Homeodomain-like_sf"/>
</dbReference>
<keyword evidence="3" id="KW-0804">Transcription</keyword>
<dbReference type="SUPFAM" id="SSF48498">
    <property type="entry name" value="Tetracyclin repressor-like, C-terminal domain"/>
    <property type="match status" value="1"/>
</dbReference>
<keyword evidence="2 4" id="KW-0238">DNA-binding</keyword>
<dbReference type="PANTHER" id="PTHR30055:SF234">
    <property type="entry name" value="HTH-TYPE TRANSCRIPTIONAL REGULATOR BETI"/>
    <property type="match status" value="1"/>
</dbReference>
<gene>
    <name evidence="6" type="ORF">EWH70_30360</name>
</gene>
<proteinExistence type="predicted"/>
<dbReference type="InterPro" id="IPR050109">
    <property type="entry name" value="HTH-type_TetR-like_transc_reg"/>
</dbReference>
<feature type="DNA-binding region" description="H-T-H motif" evidence="4">
    <location>
        <begin position="32"/>
        <end position="51"/>
    </location>
</feature>
<keyword evidence="1" id="KW-0805">Transcription regulation</keyword>
<dbReference type="EMBL" id="SFCC01000018">
    <property type="protein sequence ID" value="RZQ60289.1"/>
    <property type="molecule type" value="Genomic_DNA"/>
</dbReference>
<evidence type="ECO:0000256" key="2">
    <source>
        <dbReference type="ARBA" id="ARBA00023125"/>
    </source>
</evidence>
<evidence type="ECO:0000259" key="5">
    <source>
        <dbReference type="PROSITE" id="PS50977"/>
    </source>
</evidence>
<protein>
    <submittedName>
        <fullName evidence="6">TetR/AcrR family transcriptional regulator</fullName>
    </submittedName>
</protein>
<evidence type="ECO:0000256" key="3">
    <source>
        <dbReference type="ARBA" id="ARBA00023163"/>
    </source>
</evidence>
<dbReference type="AlphaFoldDB" id="A0A4Q7J0G4"/>
<comment type="caution">
    <text evidence="6">The sequence shown here is derived from an EMBL/GenBank/DDBJ whole genome shotgun (WGS) entry which is preliminary data.</text>
</comment>
<keyword evidence="7" id="KW-1185">Reference proteome</keyword>
<dbReference type="PANTHER" id="PTHR30055">
    <property type="entry name" value="HTH-TYPE TRANSCRIPTIONAL REGULATOR RUTR"/>
    <property type="match status" value="1"/>
</dbReference>
<dbReference type="PROSITE" id="PS50977">
    <property type="entry name" value="HTH_TETR_2"/>
    <property type="match status" value="1"/>
</dbReference>
<dbReference type="OrthoDB" id="3869819at2"/>
<evidence type="ECO:0000313" key="6">
    <source>
        <dbReference type="EMBL" id="RZQ60289.1"/>
    </source>
</evidence>
<reference evidence="6 7" key="1">
    <citation type="submission" date="2019-02" db="EMBL/GenBank/DDBJ databases">
        <title>Draft genome sequence of Amycolatopsis sp. 8-3EHSu isolated from roots of Suaeda maritima.</title>
        <authorList>
            <person name="Duangmal K."/>
            <person name="Chantavorakit T."/>
        </authorList>
    </citation>
    <scope>NUCLEOTIDE SEQUENCE [LARGE SCALE GENOMIC DNA]</scope>
    <source>
        <strain evidence="6 7">8-3EHSu</strain>
    </source>
</reference>